<feature type="compositionally biased region" description="Polar residues" evidence="1">
    <location>
        <begin position="173"/>
        <end position="182"/>
    </location>
</feature>
<evidence type="ECO:0000313" key="3">
    <source>
        <dbReference type="Proteomes" id="UP000286746"/>
    </source>
</evidence>
<proteinExistence type="predicted"/>
<dbReference type="Proteomes" id="UP000286746">
    <property type="component" value="Unassembled WGS sequence"/>
</dbReference>
<organism evidence="2 3">
    <name type="scientific">Streptomyces paromomycinus</name>
    <name type="common">Streptomyces rimosus subsp. paromomycinus</name>
    <dbReference type="NCBI Taxonomy" id="92743"/>
    <lineage>
        <taxon>Bacteria</taxon>
        <taxon>Bacillati</taxon>
        <taxon>Actinomycetota</taxon>
        <taxon>Actinomycetes</taxon>
        <taxon>Kitasatosporales</taxon>
        <taxon>Streptomycetaceae</taxon>
        <taxon>Streptomyces</taxon>
    </lineage>
</organism>
<feature type="region of interest" description="Disordered" evidence="1">
    <location>
        <begin position="168"/>
        <end position="202"/>
    </location>
</feature>
<dbReference type="EMBL" id="BHZD01000001">
    <property type="protein sequence ID" value="GCD41759.1"/>
    <property type="molecule type" value="Genomic_DNA"/>
</dbReference>
<comment type="caution">
    <text evidence="2">The sequence shown here is derived from an EMBL/GenBank/DDBJ whole genome shotgun (WGS) entry which is preliminary data.</text>
</comment>
<keyword evidence="3" id="KW-1185">Reference proteome</keyword>
<sequence>MPEAGQLLVAGGQTAAGDDERRFGECIHGVEKRDHQVVLPERRGNPEDVGGLITDLLDQVRKGGAELHIGERDLAHQRRARGTGDIADAEGKTRQGKVLRVVQGGQQDTRSRQPVEGFRGKAGHRQPLGRGIEGGMPLRPGGPAPCVMRLAGKIRNGPPAVAPLDEYQPPIQPSSDMNSTGMPSAVSHQPLPQPDRIDQQRVQDRYGIVIGAQGLCHEP</sequence>
<evidence type="ECO:0000313" key="2">
    <source>
        <dbReference type="EMBL" id="GCD41759.1"/>
    </source>
</evidence>
<reference evidence="2 3" key="1">
    <citation type="submission" date="2018-11" db="EMBL/GenBank/DDBJ databases">
        <title>Whole genome sequence of Streptomyces paromomycinus NBRC 15454(T).</title>
        <authorList>
            <person name="Komaki H."/>
            <person name="Tamura T."/>
        </authorList>
    </citation>
    <scope>NUCLEOTIDE SEQUENCE [LARGE SCALE GENOMIC DNA]</scope>
    <source>
        <strain evidence="2 3">NBRC 15454</strain>
    </source>
</reference>
<protein>
    <submittedName>
        <fullName evidence="2">Uncharacterized protein</fullName>
    </submittedName>
</protein>
<accession>A0A401VXH2</accession>
<feature type="region of interest" description="Disordered" evidence="1">
    <location>
        <begin position="102"/>
        <end position="140"/>
    </location>
</feature>
<dbReference type="AlphaFoldDB" id="A0A401VXH2"/>
<name>A0A401VXH2_STREY</name>
<evidence type="ECO:0000256" key="1">
    <source>
        <dbReference type="SAM" id="MobiDB-lite"/>
    </source>
</evidence>
<gene>
    <name evidence="2" type="ORF">GKJPGBOP_01416</name>
</gene>